<dbReference type="Proteomes" id="UP000049855">
    <property type="component" value="Unassembled WGS sequence"/>
</dbReference>
<accession>A0A0U1L397</accession>
<evidence type="ECO:0000313" key="3">
    <source>
        <dbReference type="Proteomes" id="UP000049855"/>
    </source>
</evidence>
<protein>
    <submittedName>
        <fullName evidence="2">Microcystin dependent protein</fullName>
    </submittedName>
</protein>
<evidence type="ECO:0000259" key="1">
    <source>
        <dbReference type="Pfam" id="PF07484"/>
    </source>
</evidence>
<dbReference type="SUPFAM" id="SSF88874">
    <property type="entry name" value="Receptor-binding domain of short tail fibre protein gp12"/>
    <property type="match status" value="1"/>
</dbReference>
<dbReference type="Pfam" id="PF07484">
    <property type="entry name" value="Collar"/>
    <property type="match status" value="1"/>
</dbReference>
<reference evidence="3" key="1">
    <citation type="submission" date="2015-03" db="EMBL/GenBank/DDBJ databases">
        <authorList>
            <person name="Nijsse Bart"/>
        </authorList>
    </citation>
    <scope>NUCLEOTIDE SEQUENCE [LARGE SCALE GENOMIC DNA]</scope>
</reference>
<sequence>MPCEGQVLQIVQNQALFALLGNIYGGDGRTTFAIPNLKGSEPNPATKYYIATQGIFPQRD</sequence>
<keyword evidence="3" id="KW-1185">Reference proteome</keyword>
<dbReference type="EMBL" id="CTRP01000014">
    <property type="protein sequence ID" value="CQR74177.1"/>
    <property type="molecule type" value="Genomic_DNA"/>
</dbReference>
<gene>
    <name evidence="2" type="ORF">SpAn4DRAFT_0639</name>
</gene>
<proteinExistence type="predicted"/>
<dbReference type="AlphaFoldDB" id="A0A0U1L397"/>
<feature type="domain" description="Phage tail collar" evidence="1">
    <location>
        <begin position="1"/>
        <end position="40"/>
    </location>
</feature>
<evidence type="ECO:0000313" key="2">
    <source>
        <dbReference type="EMBL" id="CQR74177.1"/>
    </source>
</evidence>
<name>A0A0U1L397_9FIRM</name>
<dbReference type="Gene3D" id="3.90.1340.10">
    <property type="entry name" value="Phage tail collar domain"/>
    <property type="match status" value="1"/>
</dbReference>
<organism evidence="2 3">
    <name type="scientific">Sporomusa ovata</name>
    <dbReference type="NCBI Taxonomy" id="2378"/>
    <lineage>
        <taxon>Bacteria</taxon>
        <taxon>Bacillati</taxon>
        <taxon>Bacillota</taxon>
        <taxon>Negativicutes</taxon>
        <taxon>Selenomonadales</taxon>
        <taxon>Sporomusaceae</taxon>
        <taxon>Sporomusa</taxon>
    </lineage>
</organism>
<dbReference type="InterPro" id="IPR011083">
    <property type="entry name" value="Phage_tail_collar_dom"/>
</dbReference>
<dbReference type="InterPro" id="IPR037053">
    <property type="entry name" value="Phage_tail_collar_dom_sf"/>
</dbReference>